<protein>
    <submittedName>
        <fullName evidence="2">Adhesin</fullName>
    </submittedName>
</protein>
<evidence type="ECO:0000313" key="2">
    <source>
        <dbReference type="EMBL" id="MBA6063117.1"/>
    </source>
</evidence>
<evidence type="ECO:0000313" key="3">
    <source>
        <dbReference type="Proteomes" id="UP000556620"/>
    </source>
</evidence>
<feature type="domain" description="LapA adhesin" evidence="1">
    <location>
        <begin position="208"/>
        <end position="305"/>
    </location>
</feature>
<name>A0A7W2JQ41_9PSED</name>
<feature type="non-terminal residue" evidence="2">
    <location>
        <position position="1"/>
    </location>
</feature>
<feature type="domain" description="LapA adhesin" evidence="1">
    <location>
        <begin position="412"/>
        <end position="494"/>
    </location>
</feature>
<reference evidence="2 3" key="1">
    <citation type="submission" date="2020-07" db="EMBL/GenBank/DDBJ databases">
        <title>Diversity of carbapenemase encoding genes among Pseudomonas putida group clinical isolates in a tertiary Brazilian hospital.</title>
        <authorList>
            <person name="Alberto-Lei F."/>
            <person name="Nodari C.S."/>
            <person name="Streling A.P."/>
            <person name="Paulino J.T."/>
            <person name="Bessa-Neto F.O."/>
            <person name="Cayo R."/>
            <person name="Gales A.C."/>
        </authorList>
    </citation>
    <scope>NUCLEOTIDE SEQUENCE [LARGE SCALE GENOMIC DNA]</scope>
    <source>
        <strain evidence="2 3">14535</strain>
    </source>
</reference>
<dbReference type="InterPro" id="IPR038081">
    <property type="entry name" value="CalX-like_sf"/>
</dbReference>
<gene>
    <name evidence="2" type="ORF">H4C44_28695</name>
</gene>
<sequence length="500" mass="51164">TTINDSVDTTTATLTASPSVTEGGVITYTVTLSNPAQTPVTVTLSNGQTVTVEAGKTQGSVDFQTPANDVYNNGSTVSVTIENATGGNFEQLTPNPTPAQTTISDSVDTTTATLTASPSVTEGGVITYTVTLSNPAQTPVTVTLSNGQTVTVEAGKTQGSVDFQTPANDVYNNGSTVSVTIENATGGNFEQLTPNPTPAQTTINDSVDTTTATLTASPSVTEGGVITYTVTLSNPAQTPVTVTLSNGQTVTVEAGKTQGSVDFQTPANDVYNNGSTVNVTIDKATGGNFEQLTPDPTPASTVIQDSIDPVTVSIVSNGNVTEDQQPVFTVKVSQALDRPLTVTLSNGDKVTIEAGKTEVEYKAAAQGDDVFKDPGSLTLGVTDASVPGATFEKLEFGSPATVEISDTISEVVATLTASPSVTEGGEITYTITLTNKDGLPINNPSDLYFKLTDGTNIVVAANSTTGSATVIAPDNVYVGANAPVVNAIDSVSGQDAWKFE</sequence>
<accession>A0A7W2JQ41</accession>
<feature type="non-terminal residue" evidence="2">
    <location>
        <position position="500"/>
    </location>
</feature>
<dbReference type="SUPFAM" id="SSF141072">
    <property type="entry name" value="CalX-like"/>
    <property type="match status" value="3"/>
</dbReference>
<comment type="caution">
    <text evidence="2">The sequence shown here is derived from an EMBL/GenBank/DDBJ whole genome shotgun (WGS) entry which is preliminary data.</text>
</comment>
<feature type="domain" description="LapA adhesin" evidence="1">
    <location>
        <begin position="8"/>
        <end position="105"/>
    </location>
</feature>
<proteinExistence type="predicted"/>
<feature type="domain" description="LapA adhesin" evidence="1">
    <location>
        <begin position="108"/>
        <end position="205"/>
    </location>
</feature>
<dbReference type="Pfam" id="PF20579">
    <property type="entry name" value="LapA"/>
    <property type="match status" value="5"/>
</dbReference>
<dbReference type="Proteomes" id="UP000556620">
    <property type="component" value="Unassembled WGS sequence"/>
</dbReference>
<dbReference type="RefSeq" id="WP_374987237.1">
    <property type="nucleotide sequence ID" value="NZ_JACGCU010000139.1"/>
</dbReference>
<feature type="domain" description="LapA adhesin" evidence="1">
    <location>
        <begin position="308"/>
        <end position="407"/>
    </location>
</feature>
<dbReference type="AlphaFoldDB" id="A0A7W2JQ41"/>
<dbReference type="InterPro" id="IPR046779">
    <property type="entry name" value="LapA_adhesin_dom"/>
</dbReference>
<evidence type="ECO:0000259" key="1">
    <source>
        <dbReference type="Pfam" id="PF20579"/>
    </source>
</evidence>
<dbReference type="EMBL" id="JACGCU010000139">
    <property type="protein sequence ID" value="MBA6063117.1"/>
    <property type="molecule type" value="Genomic_DNA"/>
</dbReference>
<organism evidence="2 3">
    <name type="scientific">Pseudomonas juntendi</name>
    <dbReference type="NCBI Taxonomy" id="2666183"/>
    <lineage>
        <taxon>Bacteria</taxon>
        <taxon>Pseudomonadati</taxon>
        <taxon>Pseudomonadota</taxon>
        <taxon>Gammaproteobacteria</taxon>
        <taxon>Pseudomonadales</taxon>
        <taxon>Pseudomonadaceae</taxon>
        <taxon>Pseudomonas</taxon>
    </lineage>
</organism>